<name>V4LM34_EUTSA</name>
<organism evidence="1 2">
    <name type="scientific">Eutrema salsugineum</name>
    <name type="common">Saltwater cress</name>
    <name type="synonym">Sisymbrium salsugineum</name>
    <dbReference type="NCBI Taxonomy" id="72664"/>
    <lineage>
        <taxon>Eukaryota</taxon>
        <taxon>Viridiplantae</taxon>
        <taxon>Streptophyta</taxon>
        <taxon>Embryophyta</taxon>
        <taxon>Tracheophyta</taxon>
        <taxon>Spermatophyta</taxon>
        <taxon>Magnoliopsida</taxon>
        <taxon>eudicotyledons</taxon>
        <taxon>Gunneridae</taxon>
        <taxon>Pentapetalae</taxon>
        <taxon>rosids</taxon>
        <taxon>malvids</taxon>
        <taxon>Brassicales</taxon>
        <taxon>Brassicaceae</taxon>
        <taxon>Eutremeae</taxon>
        <taxon>Eutrema</taxon>
    </lineage>
</organism>
<evidence type="ECO:0000313" key="1">
    <source>
        <dbReference type="EMBL" id="ESQ44819.1"/>
    </source>
</evidence>
<reference evidence="1 2" key="1">
    <citation type="journal article" date="2013" name="Front. Plant Sci.">
        <title>The Reference Genome of the Halophytic Plant Eutrema salsugineum.</title>
        <authorList>
            <person name="Yang R."/>
            <person name="Jarvis D.E."/>
            <person name="Chen H."/>
            <person name="Beilstein M.A."/>
            <person name="Grimwood J."/>
            <person name="Jenkins J."/>
            <person name="Shu S."/>
            <person name="Prochnik S."/>
            <person name="Xin M."/>
            <person name="Ma C."/>
            <person name="Schmutz J."/>
            <person name="Wing R.A."/>
            <person name="Mitchell-Olds T."/>
            <person name="Schumaker K.S."/>
            <person name="Wang X."/>
        </authorList>
    </citation>
    <scope>NUCLEOTIDE SEQUENCE [LARGE SCALE GENOMIC DNA]</scope>
</reference>
<sequence length="84" mass="9489">MAEPTEMEIYLGNGDDSVGAHFSYIVLEPISWPLESQLTLEWVKTLLGLLNQFTWKNSVVPFNITTFCSSFPGGLCFPECRQRS</sequence>
<proteinExistence type="predicted"/>
<gene>
    <name evidence="1" type="ORF">EUTSA_v10003434mg</name>
</gene>
<dbReference type="Gramene" id="ESQ44819">
    <property type="protein sequence ID" value="ESQ44819"/>
    <property type="gene ID" value="EUTSA_v10003434mg"/>
</dbReference>
<evidence type="ECO:0000313" key="2">
    <source>
        <dbReference type="Proteomes" id="UP000030689"/>
    </source>
</evidence>
<keyword evidence="2" id="KW-1185">Reference proteome</keyword>
<dbReference type="EMBL" id="KI517441">
    <property type="protein sequence ID" value="ESQ44819.1"/>
    <property type="molecule type" value="Genomic_DNA"/>
</dbReference>
<dbReference type="KEGG" id="eus:EUTSA_v10003434mg"/>
<dbReference type="Proteomes" id="UP000030689">
    <property type="component" value="Unassembled WGS sequence"/>
</dbReference>
<dbReference type="STRING" id="72664.V4LM34"/>
<dbReference type="eggNOG" id="KOG0376">
    <property type="taxonomic scope" value="Eukaryota"/>
</dbReference>
<accession>V4LM34</accession>
<protein>
    <submittedName>
        <fullName evidence="1">Uncharacterized protein</fullName>
    </submittedName>
</protein>
<dbReference type="AlphaFoldDB" id="V4LM34"/>